<gene>
    <name evidence="1" type="ORF">BLA60_33095</name>
</gene>
<dbReference type="Proteomes" id="UP000185696">
    <property type="component" value="Unassembled WGS sequence"/>
</dbReference>
<reference evidence="1 2" key="1">
    <citation type="submission" date="2016-12" db="EMBL/GenBank/DDBJ databases">
        <title>The draft genome sequence of Actinophytocola xinjiangensis.</title>
        <authorList>
            <person name="Wang W."/>
            <person name="Yuan L."/>
        </authorList>
    </citation>
    <scope>NUCLEOTIDE SEQUENCE [LARGE SCALE GENOMIC DNA]</scope>
    <source>
        <strain evidence="1 2">CGMCC 4.4663</strain>
    </source>
</reference>
<accession>A0A7Z1AVV7</accession>
<protein>
    <submittedName>
        <fullName evidence="1">Uncharacterized protein</fullName>
    </submittedName>
</protein>
<comment type="caution">
    <text evidence="1">The sequence shown here is derived from an EMBL/GenBank/DDBJ whole genome shotgun (WGS) entry which is preliminary data.</text>
</comment>
<proteinExistence type="predicted"/>
<dbReference type="AlphaFoldDB" id="A0A7Z1AVV7"/>
<evidence type="ECO:0000313" key="2">
    <source>
        <dbReference type="Proteomes" id="UP000185696"/>
    </source>
</evidence>
<keyword evidence="2" id="KW-1185">Reference proteome</keyword>
<dbReference type="RefSeq" id="WP_075136980.1">
    <property type="nucleotide sequence ID" value="NZ_MSIF01000023.1"/>
</dbReference>
<dbReference type="OrthoDB" id="3705505at2"/>
<name>A0A7Z1AVV7_9PSEU</name>
<sequence>MMSEPPEVSSLVLEIPDSCRMRGEFTELEQVTGEWTIRVVFGNSQDAVQLRFERPALVRFVQLGVDLLSGGPPDEDR</sequence>
<evidence type="ECO:0000313" key="1">
    <source>
        <dbReference type="EMBL" id="OLF06171.1"/>
    </source>
</evidence>
<dbReference type="EMBL" id="MSIF01000023">
    <property type="protein sequence ID" value="OLF06171.1"/>
    <property type="molecule type" value="Genomic_DNA"/>
</dbReference>
<organism evidence="1 2">
    <name type="scientific">Actinophytocola xinjiangensis</name>
    <dbReference type="NCBI Taxonomy" id="485602"/>
    <lineage>
        <taxon>Bacteria</taxon>
        <taxon>Bacillati</taxon>
        <taxon>Actinomycetota</taxon>
        <taxon>Actinomycetes</taxon>
        <taxon>Pseudonocardiales</taxon>
        <taxon>Pseudonocardiaceae</taxon>
    </lineage>
</organism>